<proteinExistence type="predicted"/>
<evidence type="ECO:0000256" key="1">
    <source>
        <dbReference type="SAM" id="MobiDB-lite"/>
    </source>
</evidence>
<dbReference type="Proteomes" id="UP000324897">
    <property type="component" value="Unassembled WGS sequence"/>
</dbReference>
<protein>
    <submittedName>
        <fullName evidence="2">Uncharacterized protein</fullName>
    </submittedName>
</protein>
<dbReference type="Gramene" id="TVU14485">
    <property type="protein sequence ID" value="TVU14485"/>
    <property type="gene ID" value="EJB05_37956"/>
</dbReference>
<feature type="region of interest" description="Disordered" evidence="1">
    <location>
        <begin position="91"/>
        <end position="111"/>
    </location>
</feature>
<evidence type="ECO:0000313" key="3">
    <source>
        <dbReference type="Proteomes" id="UP000324897"/>
    </source>
</evidence>
<dbReference type="EMBL" id="RWGY01000031">
    <property type="protein sequence ID" value="TVU14485.1"/>
    <property type="molecule type" value="Genomic_DNA"/>
</dbReference>
<feature type="region of interest" description="Disordered" evidence="1">
    <location>
        <begin position="1"/>
        <end position="50"/>
    </location>
</feature>
<dbReference type="AlphaFoldDB" id="A0A5J9TT75"/>
<dbReference type="PANTHER" id="PTHR33696">
    <property type="entry name" value="T22J18.15-RELATED"/>
    <property type="match status" value="1"/>
</dbReference>
<reference evidence="2 3" key="1">
    <citation type="journal article" date="2019" name="Sci. Rep.">
        <title>A high-quality genome of Eragrostis curvula grass provides insights into Poaceae evolution and supports new strategies to enhance forage quality.</title>
        <authorList>
            <person name="Carballo J."/>
            <person name="Santos B.A.C.M."/>
            <person name="Zappacosta D."/>
            <person name="Garbus I."/>
            <person name="Selva J.P."/>
            <person name="Gallo C.A."/>
            <person name="Diaz A."/>
            <person name="Albertini E."/>
            <person name="Caccamo M."/>
            <person name="Echenique V."/>
        </authorList>
    </citation>
    <scope>NUCLEOTIDE SEQUENCE [LARGE SCALE GENOMIC DNA]</scope>
    <source>
        <strain evidence="3">cv. Victoria</strain>
        <tissue evidence="2">Leaf</tissue>
    </source>
</reference>
<comment type="caution">
    <text evidence="2">The sequence shown here is derived from an EMBL/GenBank/DDBJ whole genome shotgun (WGS) entry which is preliminary data.</text>
</comment>
<gene>
    <name evidence="2" type="ORF">EJB05_37956</name>
</gene>
<feature type="non-terminal residue" evidence="2">
    <location>
        <position position="1"/>
    </location>
</feature>
<evidence type="ECO:0000313" key="2">
    <source>
        <dbReference type="EMBL" id="TVU14485.1"/>
    </source>
</evidence>
<name>A0A5J9TT75_9POAL</name>
<feature type="compositionally biased region" description="Pro residues" evidence="1">
    <location>
        <begin position="1"/>
        <end position="14"/>
    </location>
</feature>
<accession>A0A5J9TT75</accession>
<keyword evidence="3" id="KW-1185">Reference proteome</keyword>
<dbReference type="PANTHER" id="PTHR33696:SF14">
    <property type="match status" value="1"/>
</dbReference>
<feature type="compositionally biased region" description="Basic residues" evidence="1">
    <location>
        <begin position="17"/>
        <end position="26"/>
    </location>
</feature>
<organism evidence="2 3">
    <name type="scientific">Eragrostis curvula</name>
    <name type="common">weeping love grass</name>
    <dbReference type="NCBI Taxonomy" id="38414"/>
    <lineage>
        <taxon>Eukaryota</taxon>
        <taxon>Viridiplantae</taxon>
        <taxon>Streptophyta</taxon>
        <taxon>Embryophyta</taxon>
        <taxon>Tracheophyta</taxon>
        <taxon>Spermatophyta</taxon>
        <taxon>Magnoliopsida</taxon>
        <taxon>Liliopsida</taxon>
        <taxon>Poales</taxon>
        <taxon>Poaceae</taxon>
        <taxon>PACMAD clade</taxon>
        <taxon>Chloridoideae</taxon>
        <taxon>Eragrostideae</taxon>
        <taxon>Eragrostidinae</taxon>
        <taxon>Eragrostis</taxon>
    </lineage>
</organism>
<sequence length="230" mass="24914">MPDPYTTPSPPPAPSATRHRRRRGRHLLSPFSTAARASSPSAMSSSAASSPASSAGLSLFSFSRSPSPFHHLLLSPLHYASSAVPFAWEHRPGVPKTPTRQTPRANSRRAAKAPLPLPPALLISGGSSKVGAAADDCFVVSEELLLARERRRRGRARRQPALAAATLADWFAVLSLCQSCTMSRDGLAGKPPQSQQRAMAKAGWSDCDVTKKWPKNQYAPEFRLPHHPEW</sequence>
<feature type="compositionally biased region" description="Low complexity" evidence="1">
    <location>
        <begin position="27"/>
        <end position="50"/>
    </location>
</feature>